<protein>
    <submittedName>
        <fullName evidence="1">Uncharacterized protein</fullName>
    </submittedName>
</protein>
<dbReference type="AlphaFoldDB" id="A0A5B7EDW0"/>
<gene>
    <name evidence="1" type="ORF">E2C01_024838</name>
</gene>
<comment type="caution">
    <text evidence="1">The sequence shown here is derived from an EMBL/GenBank/DDBJ whole genome shotgun (WGS) entry which is preliminary data.</text>
</comment>
<organism evidence="1 2">
    <name type="scientific">Portunus trituberculatus</name>
    <name type="common">Swimming crab</name>
    <name type="synonym">Neptunus trituberculatus</name>
    <dbReference type="NCBI Taxonomy" id="210409"/>
    <lineage>
        <taxon>Eukaryota</taxon>
        <taxon>Metazoa</taxon>
        <taxon>Ecdysozoa</taxon>
        <taxon>Arthropoda</taxon>
        <taxon>Crustacea</taxon>
        <taxon>Multicrustacea</taxon>
        <taxon>Malacostraca</taxon>
        <taxon>Eumalacostraca</taxon>
        <taxon>Eucarida</taxon>
        <taxon>Decapoda</taxon>
        <taxon>Pleocyemata</taxon>
        <taxon>Brachyura</taxon>
        <taxon>Eubrachyura</taxon>
        <taxon>Portunoidea</taxon>
        <taxon>Portunidae</taxon>
        <taxon>Portuninae</taxon>
        <taxon>Portunus</taxon>
    </lineage>
</organism>
<accession>A0A5B7EDW0</accession>
<keyword evidence="2" id="KW-1185">Reference proteome</keyword>
<evidence type="ECO:0000313" key="2">
    <source>
        <dbReference type="Proteomes" id="UP000324222"/>
    </source>
</evidence>
<evidence type="ECO:0000313" key="1">
    <source>
        <dbReference type="EMBL" id="MPC31545.1"/>
    </source>
</evidence>
<name>A0A5B7EDW0_PORTR</name>
<dbReference type="EMBL" id="VSRR010002457">
    <property type="protein sequence ID" value="MPC31545.1"/>
    <property type="molecule type" value="Genomic_DNA"/>
</dbReference>
<sequence length="52" mass="5665">MIESTVNACIKELDSIGVRGRGKPSAARPKEEGKYAVTKISRAVSMKNSDKR</sequence>
<reference evidence="1 2" key="1">
    <citation type="submission" date="2019-05" db="EMBL/GenBank/DDBJ databases">
        <title>Another draft genome of Portunus trituberculatus and its Hox gene families provides insights of decapod evolution.</title>
        <authorList>
            <person name="Jeong J.-H."/>
            <person name="Song I."/>
            <person name="Kim S."/>
            <person name="Choi T."/>
            <person name="Kim D."/>
            <person name="Ryu S."/>
            <person name="Kim W."/>
        </authorList>
    </citation>
    <scope>NUCLEOTIDE SEQUENCE [LARGE SCALE GENOMIC DNA]</scope>
    <source>
        <tissue evidence="1">Muscle</tissue>
    </source>
</reference>
<proteinExistence type="predicted"/>
<dbReference type="Proteomes" id="UP000324222">
    <property type="component" value="Unassembled WGS sequence"/>
</dbReference>